<dbReference type="EMBL" id="CH963849">
    <property type="protein sequence ID" value="EDW73961.1"/>
    <property type="molecule type" value="Genomic_DNA"/>
</dbReference>
<dbReference type="PhylomeDB" id="B4MPC2"/>
<dbReference type="FunCoup" id="B4MPC2">
    <property type="interactions" value="49"/>
</dbReference>
<dbReference type="AlphaFoldDB" id="B4MPC2"/>
<accession>B4MPC2</accession>
<dbReference type="Gene3D" id="2.40.128.20">
    <property type="match status" value="1"/>
</dbReference>
<evidence type="ECO:0000313" key="4">
    <source>
        <dbReference type="Proteomes" id="UP000007798"/>
    </source>
</evidence>
<dbReference type="InterPro" id="IPR000566">
    <property type="entry name" value="Lipocln_cytosolic_FA-bd_dom"/>
</dbReference>
<dbReference type="eggNOG" id="KOG4824">
    <property type="taxonomic scope" value="Eukaryota"/>
</dbReference>
<dbReference type="GO" id="GO:0055088">
    <property type="term" value="P:lipid homeostasis"/>
    <property type="evidence" value="ECO:0007669"/>
    <property type="project" value="EnsemblMetazoa"/>
</dbReference>
<feature type="signal peptide" evidence="1">
    <location>
        <begin position="1"/>
        <end position="27"/>
    </location>
</feature>
<dbReference type="GO" id="GO:0005737">
    <property type="term" value="C:cytoplasm"/>
    <property type="evidence" value="ECO:0007669"/>
    <property type="project" value="TreeGrafter"/>
</dbReference>
<dbReference type="GO" id="GO:0009267">
    <property type="term" value="P:cellular response to starvation"/>
    <property type="evidence" value="ECO:0007669"/>
    <property type="project" value="EnsemblMetazoa"/>
</dbReference>
<dbReference type="Proteomes" id="UP000007798">
    <property type="component" value="Unassembled WGS sequence"/>
</dbReference>
<protein>
    <submittedName>
        <fullName evidence="3">GK21632</fullName>
    </submittedName>
</protein>
<reference evidence="3 4" key="1">
    <citation type="journal article" date="2007" name="Nature">
        <title>Evolution of genes and genomes on the Drosophila phylogeny.</title>
        <authorList>
            <consortium name="Drosophila 12 Genomes Consortium"/>
            <person name="Clark A.G."/>
            <person name="Eisen M.B."/>
            <person name="Smith D.R."/>
            <person name="Bergman C.M."/>
            <person name="Oliver B."/>
            <person name="Markow T.A."/>
            <person name="Kaufman T.C."/>
            <person name="Kellis M."/>
            <person name="Gelbart W."/>
            <person name="Iyer V.N."/>
            <person name="Pollard D.A."/>
            <person name="Sackton T.B."/>
            <person name="Larracuente A.M."/>
            <person name="Singh N.D."/>
            <person name="Abad J.P."/>
            <person name="Abt D.N."/>
            <person name="Adryan B."/>
            <person name="Aguade M."/>
            <person name="Akashi H."/>
            <person name="Anderson W.W."/>
            <person name="Aquadro C.F."/>
            <person name="Ardell D.H."/>
            <person name="Arguello R."/>
            <person name="Artieri C.G."/>
            <person name="Barbash D.A."/>
            <person name="Barker D."/>
            <person name="Barsanti P."/>
            <person name="Batterham P."/>
            <person name="Batzoglou S."/>
            <person name="Begun D."/>
            <person name="Bhutkar A."/>
            <person name="Blanco E."/>
            <person name="Bosak S.A."/>
            <person name="Bradley R.K."/>
            <person name="Brand A.D."/>
            <person name="Brent M.R."/>
            <person name="Brooks A.N."/>
            <person name="Brown R.H."/>
            <person name="Butlin R.K."/>
            <person name="Caggese C."/>
            <person name="Calvi B.R."/>
            <person name="Bernardo de Carvalho A."/>
            <person name="Caspi A."/>
            <person name="Castrezana S."/>
            <person name="Celniker S.E."/>
            <person name="Chang J.L."/>
            <person name="Chapple C."/>
            <person name="Chatterji S."/>
            <person name="Chinwalla A."/>
            <person name="Civetta A."/>
            <person name="Clifton S.W."/>
            <person name="Comeron J.M."/>
            <person name="Costello J.C."/>
            <person name="Coyne J.A."/>
            <person name="Daub J."/>
            <person name="David R.G."/>
            <person name="Delcher A.L."/>
            <person name="Delehaunty K."/>
            <person name="Do C.B."/>
            <person name="Ebling H."/>
            <person name="Edwards K."/>
            <person name="Eickbush T."/>
            <person name="Evans J.D."/>
            <person name="Filipski A."/>
            <person name="Findeiss S."/>
            <person name="Freyhult E."/>
            <person name="Fulton L."/>
            <person name="Fulton R."/>
            <person name="Garcia A.C."/>
            <person name="Gardiner A."/>
            <person name="Garfield D.A."/>
            <person name="Garvin B.E."/>
            <person name="Gibson G."/>
            <person name="Gilbert D."/>
            <person name="Gnerre S."/>
            <person name="Godfrey J."/>
            <person name="Good R."/>
            <person name="Gotea V."/>
            <person name="Gravely B."/>
            <person name="Greenberg A.J."/>
            <person name="Griffiths-Jones S."/>
            <person name="Gross S."/>
            <person name="Guigo R."/>
            <person name="Gustafson E.A."/>
            <person name="Haerty W."/>
            <person name="Hahn M.W."/>
            <person name="Halligan D.L."/>
            <person name="Halpern A.L."/>
            <person name="Halter G.M."/>
            <person name="Han M.V."/>
            <person name="Heger A."/>
            <person name="Hillier L."/>
            <person name="Hinrichs A.S."/>
            <person name="Holmes I."/>
            <person name="Hoskins R.A."/>
            <person name="Hubisz M.J."/>
            <person name="Hultmark D."/>
            <person name="Huntley M.A."/>
            <person name="Jaffe D.B."/>
            <person name="Jagadeeshan S."/>
            <person name="Jeck W.R."/>
            <person name="Johnson J."/>
            <person name="Jones C.D."/>
            <person name="Jordan W.C."/>
            <person name="Karpen G.H."/>
            <person name="Kataoka E."/>
            <person name="Keightley P.D."/>
            <person name="Kheradpour P."/>
            <person name="Kirkness E.F."/>
            <person name="Koerich L.B."/>
            <person name="Kristiansen K."/>
            <person name="Kudrna D."/>
            <person name="Kulathinal R.J."/>
            <person name="Kumar S."/>
            <person name="Kwok R."/>
            <person name="Lander E."/>
            <person name="Langley C.H."/>
            <person name="Lapoint R."/>
            <person name="Lazzaro B.P."/>
            <person name="Lee S.J."/>
            <person name="Levesque L."/>
            <person name="Li R."/>
            <person name="Lin C.F."/>
            <person name="Lin M.F."/>
            <person name="Lindblad-Toh K."/>
            <person name="Llopart A."/>
            <person name="Long M."/>
            <person name="Low L."/>
            <person name="Lozovsky E."/>
            <person name="Lu J."/>
            <person name="Luo M."/>
            <person name="Machado C.A."/>
            <person name="Makalowski W."/>
            <person name="Marzo M."/>
            <person name="Matsuda M."/>
            <person name="Matzkin L."/>
            <person name="McAllister B."/>
            <person name="McBride C.S."/>
            <person name="McKernan B."/>
            <person name="McKernan K."/>
            <person name="Mendez-Lago M."/>
            <person name="Minx P."/>
            <person name="Mollenhauer M.U."/>
            <person name="Montooth K."/>
            <person name="Mount S.M."/>
            <person name="Mu X."/>
            <person name="Myers E."/>
            <person name="Negre B."/>
            <person name="Newfeld S."/>
            <person name="Nielsen R."/>
            <person name="Noor M.A."/>
            <person name="O'Grady P."/>
            <person name="Pachter L."/>
            <person name="Papaceit M."/>
            <person name="Parisi M.J."/>
            <person name="Parisi M."/>
            <person name="Parts L."/>
            <person name="Pedersen J.S."/>
            <person name="Pesole G."/>
            <person name="Phillippy A.M."/>
            <person name="Ponting C.P."/>
            <person name="Pop M."/>
            <person name="Porcelli D."/>
            <person name="Powell J.R."/>
            <person name="Prohaska S."/>
            <person name="Pruitt K."/>
            <person name="Puig M."/>
            <person name="Quesneville H."/>
            <person name="Ram K.R."/>
            <person name="Rand D."/>
            <person name="Rasmussen M.D."/>
            <person name="Reed L.K."/>
            <person name="Reenan R."/>
            <person name="Reily A."/>
            <person name="Remington K.A."/>
            <person name="Rieger T.T."/>
            <person name="Ritchie M.G."/>
            <person name="Robin C."/>
            <person name="Rogers Y.H."/>
            <person name="Rohde C."/>
            <person name="Rozas J."/>
            <person name="Rubenfield M.J."/>
            <person name="Ruiz A."/>
            <person name="Russo S."/>
            <person name="Salzberg S.L."/>
            <person name="Sanchez-Gracia A."/>
            <person name="Saranga D.J."/>
            <person name="Sato H."/>
            <person name="Schaeffer S.W."/>
            <person name="Schatz M.C."/>
            <person name="Schlenke T."/>
            <person name="Schwartz R."/>
            <person name="Segarra C."/>
            <person name="Singh R.S."/>
            <person name="Sirot L."/>
            <person name="Sirota M."/>
            <person name="Sisneros N.B."/>
            <person name="Smith C.D."/>
            <person name="Smith T.F."/>
            <person name="Spieth J."/>
            <person name="Stage D.E."/>
            <person name="Stark A."/>
            <person name="Stephan W."/>
            <person name="Strausberg R.L."/>
            <person name="Strempel S."/>
            <person name="Sturgill D."/>
            <person name="Sutton G."/>
            <person name="Sutton G.G."/>
            <person name="Tao W."/>
            <person name="Teichmann S."/>
            <person name="Tobari Y.N."/>
            <person name="Tomimura Y."/>
            <person name="Tsolas J.M."/>
            <person name="Valente V.L."/>
            <person name="Venter E."/>
            <person name="Venter J.C."/>
            <person name="Vicario S."/>
            <person name="Vieira F.G."/>
            <person name="Vilella A.J."/>
            <person name="Villasante A."/>
            <person name="Walenz B."/>
            <person name="Wang J."/>
            <person name="Wasserman M."/>
            <person name="Watts T."/>
            <person name="Wilson D."/>
            <person name="Wilson R.K."/>
            <person name="Wing R.A."/>
            <person name="Wolfner M.F."/>
            <person name="Wong A."/>
            <person name="Wong G.K."/>
            <person name="Wu C.I."/>
            <person name="Wu G."/>
            <person name="Yamamoto D."/>
            <person name="Yang H.P."/>
            <person name="Yang S.P."/>
            <person name="Yorke J.A."/>
            <person name="Yoshida K."/>
            <person name="Zdobnov E."/>
            <person name="Zhang P."/>
            <person name="Zhang Y."/>
            <person name="Zimin A.V."/>
            <person name="Baldwin J."/>
            <person name="Abdouelleil A."/>
            <person name="Abdulkadir J."/>
            <person name="Abebe A."/>
            <person name="Abera B."/>
            <person name="Abreu J."/>
            <person name="Acer S.C."/>
            <person name="Aftuck L."/>
            <person name="Alexander A."/>
            <person name="An P."/>
            <person name="Anderson E."/>
            <person name="Anderson S."/>
            <person name="Arachi H."/>
            <person name="Azer M."/>
            <person name="Bachantsang P."/>
            <person name="Barry A."/>
            <person name="Bayul T."/>
            <person name="Berlin A."/>
            <person name="Bessette D."/>
            <person name="Bloom T."/>
            <person name="Blye J."/>
            <person name="Boguslavskiy L."/>
            <person name="Bonnet C."/>
            <person name="Boukhgalter B."/>
            <person name="Bourzgui I."/>
            <person name="Brown A."/>
            <person name="Cahill P."/>
            <person name="Channer S."/>
            <person name="Cheshatsang Y."/>
            <person name="Chuda L."/>
            <person name="Citroen M."/>
            <person name="Collymore A."/>
            <person name="Cooke P."/>
            <person name="Costello M."/>
            <person name="D'Aco K."/>
            <person name="Daza R."/>
            <person name="De Haan G."/>
            <person name="DeGray S."/>
            <person name="DeMaso C."/>
            <person name="Dhargay N."/>
            <person name="Dooley K."/>
            <person name="Dooley E."/>
            <person name="Doricent M."/>
            <person name="Dorje P."/>
            <person name="Dorjee K."/>
            <person name="Dupes A."/>
            <person name="Elong R."/>
            <person name="Falk J."/>
            <person name="Farina A."/>
            <person name="Faro S."/>
            <person name="Ferguson D."/>
            <person name="Fisher S."/>
            <person name="Foley C.D."/>
            <person name="Franke A."/>
            <person name="Friedrich D."/>
            <person name="Gadbois L."/>
            <person name="Gearin G."/>
            <person name="Gearin C.R."/>
            <person name="Giannoukos G."/>
            <person name="Goode T."/>
            <person name="Graham J."/>
            <person name="Grandbois E."/>
            <person name="Grewal S."/>
            <person name="Gyaltsen K."/>
            <person name="Hafez N."/>
            <person name="Hagos B."/>
            <person name="Hall J."/>
            <person name="Henson C."/>
            <person name="Hollinger A."/>
            <person name="Honan T."/>
            <person name="Huard M.D."/>
            <person name="Hughes L."/>
            <person name="Hurhula B."/>
            <person name="Husby M.E."/>
            <person name="Kamat A."/>
            <person name="Kanga B."/>
            <person name="Kashin S."/>
            <person name="Khazanovich D."/>
            <person name="Kisner P."/>
            <person name="Lance K."/>
            <person name="Lara M."/>
            <person name="Lee W."/>
            <person name="Lennon N."/>
            <person name="Letendre F."/>
            <person name="LeVine R."/>
            <person name="Lipovsky A."/>
            <person name="Liu X."/>
            <person name="Liu J."/>
            <person name="Liu S."/>
            <person name="Lokyitsang T."/>
            <person name="Lokyitsang Y."/>
            <person name="Lubonja R."/>
            <person name="Lui A."/>
            <person name="MacDonald P."/>
            <person name="Magnisalis V."/>
            <person name="Maru K."/>
            <person name="Matthews C."/>
            <person name="McCusker W."/>
            <person name="McDonough S."/>
            <person name="Mehta T."/>
            <person name="Meldrim J."/>
            <person name="Meneus L."/>
            <person name="Mihai O."/>
            <person name="Mihalev A."/>
            <person name="Mihova T."/>
            <person name="Mittelman R."/>
            <person name="Mlenga V."/>
            <person name="Montmayeur A."/>
            <person name="Mulrain L."/>
            <person name="Navidi A."/>
            <person name="Naylor J."/>
            <person name="Negash T."/>
            <person name="Nguyen T."/>
            <person name="Nguyen N."/>
            <person name="Nicol R."/>
            <person name="Norbu C."/>
            <person name="Norbu N."/>
            <person name="Novod N."/>
            <person name="O'Neill B."/>
            <person name="Osman S."/>
            <person name="Markiewicz E."/>
            <person name="Oyono O.L."/>
            <person name="Patti C."/>
            <person name="Phunkhang P."/>
            <person name="Pierre F."/>
            <person name="Priest M."/>
            <person name="Raghuraman S."/>
            <person name="Rege F."/>
            <person name="Reyes R."/>
            <person name="Rise C."/>
            <person name="Rogov P."/>
            <person name="Ross K."/>
            <person name="Ryan E."/>
            <person name="Settipalli S."/>
            <person name="Shea T."/>
            <person name="Sherpa N."/>
            <person name="Shi L."/>
            <person name="Shih D."/>
            <person name="Sparrow T."/>
            <person name="Spaulding J."/>
            <person name="Stalker J."/>
            <person name="Stange-Thomann N."/>
            <person name="Stavropoulos S."/>
            <person name="Stone C."/>
            <person name="Strader C."/>
            <person name="Tesfaye S."/>
            <person name="Thomson T."/>
            <person name="Thoulutsang Y."/>
            <person name="Thoulutsang D."/>
            <person name="Topham K."/>
            <person name="Topping I."/>
            <person name="Tsamla T."/>
            <person name="Vassiliev H."/>
            <person name="Vo A."/>
            <person name="Wangchuk T."/>
            <person name="Wangdi T."/>
            <person name="Weiand M."/>
            <person name="Wilkinson J."/>
            <person name="Wilson A."/>
            <person name="Yadav S."/>
            <person name="Young G."/>
            <person name="Yu Q."/>
            <person name="Zembek L."/>
            <person name="Zhong D."/>
            <person name="Zimmer A."/>
            <person name="Zwirko Z."/>
            <person name="Jaffe D.B."/>
            <person name="Alvarez P."/>
            <person name="Brockman W."/>
            <person name="Butler J."/>
            <person name="Chin C."/>
            <person name="Gnerre S."/>
            <person name="Grabherr M."/>
            <person name="Kleber M."/>
            <person name="Mauceli E."/>
            <person name="MacCallum I."/>
        </authorList>
    </citation>
    <scope>NUCLEOTIDE SEQUENCE [LARGE SCALE GENOMIC DNA]</scope>
    <source>
        <strain evidence="4">Tucson 14030-0811.24</strain>
    </source>
</reference>
<dbReference type="GO" id="GO:0008340">
    <property type="term" value="P:determination of adult lifespan"/>
    <property type="evidence" value="ECO:0007669"/>
    <property type="project" value="EnsemblMetazoa"/>
</dbReference>
<dbReference type="PANTHER" id="PTHR10612">
    <property type="entry name" value="APOLIPOPROTEIN D"/>
    <property type="match status" value="1"/>
</dbReference>
<gene>
    <name evidence="3" type="primary">Dwil\GK21632</name>
    <name evidence="3" type="ORF">Dwil_GK21632</name>
</gene>
<dbReference type="KEGG" id="dwi:6640079"/>
<dbReference type="SMR" id="B4MPC2"/>
<feature type="domain" description="Lipocalin/cytosolic fatty-acid binding" evidence="2">
    <location>
        <begin position="119"/>
        <end position="203"/>
    </location>
</feature>
<dbReference type="InParanoid" id="B4MPC2"/>
<dbReference type="OrthoDB" id="9923952at2759"/>
<dbReference type="Pfam" id="PF00061">
    <property type="entry name" value="Lipocalin"/>
    <property type="match status" value="1"/>
</dbReference>
<organism evidence="4">
    <name type="scientific">Drosophila willistoni</name>
    <name type="common">Fruit fly</name>
    <dbReference type="NCBI Taxonomy" id="7260"/>
    <lineage>
        <taxon>Eukaryota</taxon>
        <taxon>Metazoa</taxon>
        <taxon>Ecdysozoa</taxon>
        <taxon>Arthropoda</taxon>
        <taxon>Hexapoda</taxon>
        <taxon>Insecta</taxon>
        <taxon>Pterygota</taxon>
        <taxon>Neoptera</taxon>
        <taxon>Endopterygota</taxon>
        <taxon>Diptera</taxon>
        <taxon>Brachycera</taxon>
        <taxon>Muscomorpha</taxon>
        <taxon>Ephydroidea</taxon>
        <taxon>Drosophilidae</taxon>
        <taxon>Drosophila</taxon>
        <taxon>Sophophora</taxon>
    </lineage>
</organism>
<evidence type="ECO:0000259" key="2">
    <source>
        <dbReference type="Pfam" id="PF00061"/>
    </source>
</evidence>
<dbReference type="GO" id="GO:0034599">
    <property type="term" value="P:cellular response to oxidative stress"/>
    <property type="evidence" value="ECO:0007669"/>
    <property type="project" value="EnsemblMetazoa"/>
</dbReference>
<dbReference type="GO" id="GO:0005615">
    <property type="term" value="C:extracellular space"/>
    <property type="evidence" value="ECO:0007669"/>
    <property type="project" value="EnsemblMetazoa"/>
</dbReference>
<dbReference type="HOGENOM" id="CLU_819579_0_0_1"/>
<dbReference type="SUPFAM" id="SSF50814">
    <property type="entry name" value="Lipocalins"/>
    <property type="match status" value="1"/>
</dbReference>
<dbReference type="InterPro" id="IPR012674">
    <property type="entry name" value="Calycin"/>
</dbReference>
<name>B4MPC2_DROWI</name>
<feature type="chain" id="PRO_5002815500" evidence="1">
    <location>
        <begin position="28"/>
        <end position="339"/>
    </location>
</feature>
<proteinExistence type="predicted"/>
<keyword evidence="4" id="KW-1185">Reference proteome</keyword>
<evidence type="ECO:0000256" key="1">
    <source>
        <dbReference type="SAM" id="SignalP"/>
    </source>
</evidence>
<evidence type="ECO:0000313" key="3">
    <source>
        <dbReference type="EMBL" id="EDW73961.1"/>
    </source>
</evidence>
<sequence length="339" mass="36748">MLKQTFRDFACISLIYLCCLTSKETNAYGFGRCPKYPSMPKFNMSRVLGHWYEVERSFYLPEIASGCTTFEFQPYNKAELSKFNNFKLEVAIKTINRITGNPNVNLGYATPENSRSSIMDFKFNTRFPEVIARLLPGSGKYQVLYTDYENFAILWSCGSIGSLGYSDQIWILGRERDFVVDIRTKIYDVLKRLSLDPERLVITFIGSFLIQCEGRGGGGGGGGHGGGGAGHGGGFGGGHGGGFGGGRGGFGGGGRGGFGGGGRGPPGHGFGGGGYRGGFGYGGYRGGLGYGGYRGGLGFGGILPVPLPVPIPYSYNRCRRPYPYGYSSYYYDDYDYYYC</sequence>
<dbReference type="PANTHER" id="PTHR10612:SF41">
    <property type="entry name" value="GLIAL LAZARILLO, ISOFORM A"/>
    <property type="match status" value="1"/>
</dbReference>
<dbReference type="GO" id="GO:0070325">
    <property type="term" value="F:lipoprotein particle receptor binding"/>
    <property type="evidence" value="ECO:0007669"/>
    <property type="project" value="EnsemblMetazoa"/>
</dbReference>
<dbReference type="GO" id="GO:0016042">
    <property type="term" value="P:lipid catabolic process"/>
    <property type="evidence" value="ECO:0007669"/>
    <property type="project" value="EnsemblMetazoa"/>
</dbReference>
<keyword evidence="1" id="KW-0732">Signal</keyword>
<dbReference type="GO" id="GO:0000302">
    <property type="term" value="P:response to reactive oxygen species"/>
    <property type="evidence" value="ECO:0007669"/>
    <property type="project" value="TreeGrafter"/>
</dbReference>